<evidence type="ECO:0000313" key="4">
    <source>
        <dbReference type="Proteomes" id="UP000045840"/>
    </source>
</evidence>
<evidence type="ECO:0000313" key="1">
    <source>
        <dbReference type="EMBL" id="CNH86218.1"/>
    </source>
</evidence>
<dbReference type="OrthoDB" id="6627645at2"/>
<dbReference type="AlphaFoldDB" id="A0A0T9PXD7"/>
<keyword evidence="3" id="KW-1185">Reference proteome</keyword>
<reference evidence="4" key="2">
    <citation type="submission" date="2015-03" db="EMBL/GenBank/DDBJ databases">
        <authorList>
            <consortium name="Pathogen Informatics"/>
        </authorList>
    </citation>
    <scope>NUCLEOTIDE SEQUENCE [LARGE SCALE GENOMIC DNA]</scope>
    <source>
        <strain evidence="4">A125KOH2</strain>
    </source>
</reference>
<reference evidence="2 3" key="3">
    <citation type="submission" date="2015-03" db="EMBL/GenBank/DDBJ databases">
        <authorList>
            <consortium name="Pathogen Informatics"/>
            <person name="Murphy D."/>
        </authorList>
    </citation>
    <scope>NUCLEOTIDE SEQUENCE [LARGE SCALE GENOMIC DNA]</scope>
    <source>
        <strain evidence="3">type strain: CIP110230</strain>
        <strain evidence="2">Type strain: CIP110230</strain>
    </source>
</reference>
<dbReference type="Proteomes" id="UP000045840">
    <property type="component" value="Unassembled WGS sequence"/>
</dbReference>
<dbReference type="InterPro" id="IPR036390">
    <property type="entry name" value="WH_DNA-bd_sf"/>
</dbReference>
<dbReference type="SUPFAM" id="SSF46785">
    <property type="entry name" value="Winged helix' DNA-binding domain"/>
    <property type="match status" value="1"/>
</dbReference>
<dbReference type="RefSeq" id="WP_049613340.1">
    <property type="nucleotide sequence ID" value="NZ_CAWMMU010000001.1"/>
</dbReference>
<sequence length="192" mass="22111">MINTNLTITKEQKYAIAKALDVTVDELEEITIRASTKKKTSFKDDFSVVFKTNIGTLAKMKLTPTSFRITIYLFSILDYGNILVNFSQSRIAEDLGLHKSNVSRAFKELFDNKILIRDTEGGHVYLNSNLCVKGIPHKFIEEQMDKFKKSKVETEDFNNSFNIYSAKRKSDKPLVSQKEDKKMFFGRDDIPF</sequence>
<dbReference type="Gene3D" id="1.10.10.10">
    <property type="entry name" value="Winged helix-like DNA-binding domain superfamily/Winged helix DNA-binding domain"/>
    <property type="match status" value="1"/>
</dbReference>
<accession>A0A0T9PXD7</accession>
<dbReference type="EMBL" id="CQAZ01000019">
    <property type="protein sequence ID" value="CNH86218.1"/>
    <property type="molecule type" value="Genomic_DNA"/>
</dbReference>
<dbReference type="Pfam" id="PF13730">
    <property type="entry name" value="HTH_36"/>
    <property type="match status" value="1"/>
</dbReference>
<protein>
    <recommendedName>
        <fullName evidence="5">Helix-turn-helix domain-containing protein</fullName>
    </recommendedName>
</protein>
<evidence type="ECO:0008006" key="5">
    <source>
        <dbReference type="Google" id="ProtNLM"/>
    </source>
</evidence>
<organism evidence="1 4">
    <name type="scientific">Yersinia pekkanenii</name>
    <dbReference type="NCBI Taxonomy" id="1288385"/>
    <lineage>
        <taxon>Bacteria</taxon>
        <taxon>Pseudomonadati</taxon>
        <taxon>Pseudomonadota</taxon>
        <taxon>Gammaproteobacteria</taxon>
        <taxon>Enterobacterales</taxon>
        <taxon>Yersiniaceae</taxon>
        <taxon>Yersinia</taxon>
    </lineage>
</organism>
<gene>
    <name evidence="1" type="ORF">ERS008529_02312</name>
    <name evidence="2" type="ORF">ERS137968_00281</name>
</gene>
<proteinExistence type="predicted"/>
<evidence type="ECO:0000313" key="3">
    <source>
        <dbReference type="Proteomes" id="UP000044625"/>
    </source>
</evidence>
<reference evidence="1" key="1">
    <citation type="submission" date="2015-03" db="EMBL/GenBank/DDBJ databases">
        <authorList>
            <person name="Murphy D."/>
        </authorList>
    </citation>
    <scope>NUCLEOTIDE SEQUENCE [LARGE SCALE GENOMIC DNA]</scope>
    <source>
        <strain evidence="1">A125KOH2</strain>
    </source>
</reference>
<evidence type="ECO:0000313" key="2">
    <source>
        <dbReference type="EMBL" id="CRY63537.1"/>
    </source>
</evidence>
<dbReference type="Proteomes" id="UP000044625">
    <property type="component" value="Unassembled WGS sequence"/>
</dbReference>
<dbReference type="InterPro" id="IPR036388">
    <property type="entry name" value="WH-like_DNA-bd_sf"/>
</dbReference>
<name>A0A0T9PXD7_9GAMM</name>
<dbReference type="EMBL" id="CWJL01000001">
    <property type="protein sequence ID" value="CRY63537.1"/>
    <property type="molecule type" value="Genomic_DNA"/>
</dbReference>